<keyword evidence="6" id="KW-0560">Oxidoreductase</keyword>
<evidence type="ECO:0000256" key="19">
    <source>
        <dbReference type="ARBA" id="ARBA00082991"/>
    </source>
</evidence>
<evidence type="ECO:0000313" key="24">
    <source>
        <dbReference type="EMBL" id="PJJ73985.1"/>
    </source>
</evidence>
<comment type="subunit">
    <text evidence="16">Homodimer. Forms both dimers and octamers; a tightly-associated dimer and a ring-like octamer.</text>
</comment>
<evidence type="ECO:0000256" key="10">
    <source>
        <dbReference type="ARBA" id="ARBA00038489"/>
    </source>
</evidence>
<evidence type="ECO:0000313" key="25">
    <source>
        <dbReference type="Proteomes" id="UP000231693"/>
    </source>
</evidence>
<evidence type="ECO:0000256" key="21">
    <source>
        <dbReference type="PIRSR" id="PIRSR000239-1"/>
    </source>
</evidence>
<dbReference type="Pfam" id="PF00578">
    <property type="entry name" value="AhpC-TSA"/>
    <property type="match status" value="1"/>
</dbReference>
<organism evidence="24 25">
    <name type="scientific">Sediminihabitans luteus</name>
    <dbReference type="NCBI Taxonomy" id="1138585"/>
    <lineage>
        <taxon>Bacteria</taxon>
        <taxon>Bacillati</taxon>
        <taxon>Actinomycetota</taxon>
        <taxon>Actinomycetes</taxon>
        <taxon>Micrococcales</taxon>
        <taxon>Cellulomonadaceae</taxon>
        <taxon>Sediminihabitans</taxon>
    </lineage>
</organism>
<dbReference type="PIRSF" id="PIRSF000239">
    <property type="entry name" value="AHPC"/>
    <property type="match status" value="1"/>
</dbReference>
<evidence type="ECO:0000256" key="18">
    <source>
        <dbReference type="ARBA" id="ARBA00068979"/>
    </source>
</evidence>
<keyword evidence="7" id="KW-1015">Disulfide bond</keyword>
<dbReference type="EC" id="1.11.1.24" evidence="3"/>
<keyword evidence="5" id="KW-0049">Antioxidant</keyword>
<comment type="catalytic activity">
    <reaction evidence="13">
        <text>[mycoredoxin]-L-dithiol + a hydroperoxide = [mycoredoxin]-L-disulfide + an alcohol + H2O</text>
        <dbReference type="Rhea" id="RHEA:62640"/>
        <dbReference type="Rhea" id="RHEA-COMP:16137"/>
        <dbReference type="Rhea" id="RHEA-COMP:16138"/>
        <dbReference type="ChEBI" id="CHEBI:15377"/>
        <dbReference type="ChEBI" id="CHEBI:29950"/>
        <dbReference type="ChEBI" id="CHEBI:30879"/>
        <dbReference type="ChEBI" id="CHEBI:35924"/>
        <dbReference type="ChEBI" id="CHEBI:50058"/>
        <dbReference type="EC" id="1.11.1.29"/>
    </reaction>
</comment>
<evidence type="ECO:0000256" key="20">
    <source>
        <dbReference type="ARBA" id="ARBA00083736"/>
    </source>
</evidence>
<evidence type="ECO:0000256" key="15">
    <source>
        <dbReference type="ARBA" id="ARBA00060973"/>
    </source>
</evidence>
<proteinExistence type="inferred from homology"/>
<evidence type="ECO:0000256" key="6">
    <source>
        <dbReference type="ARBA" id="ARBA00023002"/>
    </source>
</evidence>
<evidence type="ECO:0000256" key="17">
    <source>
        <dbReference type="ARBA" id="ARBA00067009"/>
    </source>
</evidence>
<evidence type="ECO:0000256" key="2">
    <source>
        <dbReference type="ARBA" id="ARBA00011245"/>
    </source>
</evidence>
<dbReference type="GO" id="GO:0045454">
    <property type="term" value="P:cell redox homeostasis"/>
    <property type="evidence" value="ECO:0007669"/>
    <property type="project" value="TreeGrafter"/>
</dbReference>
<comment type="subunit">
    <text evidence="2">Monomer.</text>
</comment>
<keyword evidence="8" id="KW-0676">Redox-active center</keyword>
<comment type="function">
    <text evidence="14">Thiol-specific peroxidase that catalyzes the reduction of hydrogen peroxide and organic hydroperoxides to water and alcohols, respectively. Plays a role in cell protection against oxidative stress by detoxifying peroxides. May represent an important antioxidant defense against cytotoxic peroxides, especially peroxynitrite, which can be formed by activated macrophages during infection.</text>
</comment>
<feature type="active site" description="Cysteine sulfenic acid (-SOH) intermediate; for peroxidase activity" evidence="21">
    <location>
        <position position="51"/>
    </location>
</feature>
<dbReference type="Proteomes" id="UP000231693">
    <property type="component" value="Unassembled WGS sequence"/>
</dbReference>
<evidence type="ECO:0000256" key="11">
    <source>
        <dbReference type="ARBA" id="ARBA00041373"/>
    </source>
</evidence>
<evidence type="ECO:0000256" key="4">
    <source>
        <dbReference type="ARBA" id="ARBA00022559"/>
    </source>
</evidence>
<dbReference type="InterPro" id="IPR050924">
    <property type="entry name" value="Peroxiredoxin_BCP/PrxQ"/>
</dbReference>
<evidence type="ECO:0000256" key="12">
    <source>
        <dbReference type="ARBA" id="ARBA00049091"/>
    </source>
</evidence>
<name>A0A2M9CQ70_9CELL</name>
<evidence type="ECO:0000259" key="23">
    <source>
        <dbReference type="PROSITE" id="PS51352"/>
    </source>
</evidence>
<evidence type="ECO:0000256" key="1">
    <source>
        <dbReference type="ARBA" id="ARBA00003330"/>
    </source>
</evidence>
<evidence type="ECO:0000256" key="8">
    <source>
        <dbReference type="ARBA" id="ARBA00023284"/>
    </source>
</evidence>
<evidence type="ECO:0000256" key="22">
    <source>
        <dbReference type="SAM" id="MobiDB-lite"/>
    </source>
</evidence>
<keyword evidence="25" id="KW-1185">Reference proteome</keyword>
<gene>
    <name evidence="24" type="ORF">CLV28_1471</name>
</gene>
<dbReference type="InterPro" id="IPR036249">
    <property type="entry name" value="Thioredoxin-like_sf"/>
</dbReference>
<dbReference type="GO" id="GO:0008379">
    <property type="term" value="F:thioredoxin peroxidase activity"/>
    <property type="evidence" value="ECO:0007669"/>
    <property type="project" value="TreeGrafter"/>
</dbReference>
<evidence type="ECO:0000256" key="7">
    <source>
        <dbReference type="ARBA" id="ARBA00023157"/>
    </source>
</evidence>
<dbReference type="AlphaFoldDB" id="A0A2M9CQ70"/>
<evidence type="ECO:0000256" key="9">
    <source>
        <dbReference type="ARBA" id="ARBA00032824"/>
    </source>
</evidence>
<dbReference type="EC" id="1.11.1.29" evidence="17"/>
<comment type="caution">
    <text evidence="24">The sequence shown here is derived from an EMBL/GenBank/DDBJ whole genome shotgun (WGS) entry which is preliminary data.</text>
</comment>
<dbReference type="InterPro" id="IPR024706">
    <property type="entry name" value="Peroxiredoxin_AhpC-typ"/>
</dbReference>
<dbReference type="FunFam" id="3.40.30.10:FF:000118">
    <property type="entry name" value="Peroxiredoxin AhpE"/>
    <property type="match status" value="1"/>
</dbReference>
<evidence type="ECO:0000256" key="14">
    <source>
        <dbReference type="ARBA" id="ARBA00056930"/>
    </source>
</evidence>
<keyword evidence="4" id="KW-0575">Peroxidase</keyword>
<comment type="catalytic activity">
    <reaction evidence="12">
        <text>a hydroperoxide + [thioredoxin]-dithiol = an alcohol + [thioredoxin]-disulfide + H2O</text>
        <dbReference type="Rhea" id="RHEA:62620"/>
        <dbReference type="Rhea" id="RHEA-COMP:10698"/>
        <dbReference type="Rhea" id="RHEA-COMP:10700"/>
        <dbReference type="ChEBI" id="CHEBI:15377"/>
        <dbReference type="ChEBI" id="CHEBI:29950"/>
        <dbReference type="ChEBI" id="CHEBI:30879"/>
        <dbReference type="ChEBI" id="CHEBI:35924"/>
        <dbReference type="ChEBI" id="CHEBI:50058"/>
        <dbReference type="EC" id="1.11.1.24"/>
    </reaction>
</comment>
<dbReference type="Gene3D" id="3.40.30.10">
    <property type="entry name" value="Glutaredoxin"/>
    <property type="match status" value="1"/>
</dbReference>
<evidence type="ECO:0000256" key="16">
    <source>
        <dbReference type="ARBA" id="ARBA00065226"/>
    </source>
</evidence>
<sequence length="156" mass="16723">MGADAPDEPLTVGDPAPDLTLPDTHGTPVRLADVEGPVMVVFFPFAFSGICTGELCELRDNLEDFEAAGVTLLGVSCDPVFSLRAWAEQQGFDFELLSDFWPHGDAARSFGVFDATRGRAGRGSFLLSDGVVRWSVVTEPGVARDLDGYREALATL</sequence>
<reference evidence="24 25" key="1">
    <citation type="submission" date="2017-11" db="EMBL/GenBank/DDBJ databases">
        <title>Genomic Encyclopedia of Archaeal and Bacterial Type Strains, Phase II (KMG-II): From Individual Species to Whole Genera.</title>
        <authorList>
            <person name="Goeker M."/>
        </authorList>
    </citation>
    <scope>NUCLEOTIDE SEQUENCE [LARGE SCALE GENOMIC DNA]</scope>
    <source>
        <strain evidence="24 25">DSM 25478</strain>
    </source>
</reference>
<dbReference type="OrthoDB" id="9812811at2"/>
<dbReference type="GO" id="GO:0005737">
    <property type="term" value="C:cytoplasm"/>
    <property type="evidence" value="ECO:0007669"/>
    <property type="project" value="TreeGrafter"/>
</dbReference>
<dbReference type="InterPro" id="IPR000866">
    <property type="entry name" value="AhpC/TSA"/>
</dbReference>
<dbReference type="SUPFAM" id="SSF52833">
    <property type="entry name" value="Thioredoxin-like"/>
    <property type="match status" value="1"/>
</dbReference>
<comment type="function">
    <text evidence="1">Thiol-specific peroxidase that catalyzes the reduction of hydrogen peroxide and organic hydroperoxides to water and alcohols, respectively. Plays a role in cell protection against oxidative stress by detoxifying peroxides and as sensor of hydrogen peroxide-mediated signaling events.</text>
</comment>
<dbReference type="RefSeq" id="WP_100422666.1">
    <property type="nucleotide sequence ID" value="NZ_BOOX01000002.1"/>
</dbReference>
<dbReference type="InterPro" id="IPR013766">
    <property type="entry name" value="Thioredoxin_domain"/>
</dbReference>
<dbReference type="PROSITE" id="PS51352">
    <property type="entry name" value="THIOREDOXIN_2"/>
    <property type="match status" value="1"/>
</dbReference>
<comment type="similarity">
    <text evidence="10">Belongs to the peroxiredoxin family. BCP/PrxQ subfamily.</text>
</comment>
<evidence type="ECO:0000256" key="3">
    <source>
        <dbReference type="ARBA" id="ARBA00013017"/>
    </source>
</evidence>
<comment type="similarity">
    <text evidence="15">Belongs to the peroxiredoxin family. AhpE subfamily.</text>
</comment>
<dbReference type="PANTHER" id="PTHR42801:SF20">
    <property type="entry name" value="ALKYL HYDROPEROXIDE REDUCTASE E"/>
    <property type="match status" value="1"/>
</dbReference>
<dbReference type="EMBL" id="PGFE01000002">
    <property type="protein sequence ID" value="PJJ73985.1"/>
    <property type="molecule type" value="Genomic_DNA"/>
</dbReference>
<accession>A0A2M9CQ70</accession>
<feature type="region of interest" description="Disordered" evidence="22">
    <location>
        <begin position="1"/>
        <end position="23"/>
    </location>
</feature>
<dbReference type="GO" id="GO:0034599">
    <property type="term" value="P:cellular response to oxidative stress"/>
    <property type="evidence" value="ECO:0007669"/>
    <property type="project" value="TreeGrafter"/>
</dbReference>
<evidence type="ECO:0000256" key="5">
    <source>
        <dbReference type="ARBA" id="ARBA00022862"/>
    </source>
</evidence>
<dbReference type="PANTHER" id="PTHR42801">
    <property type="entry name" value="THIOREDOXIN-DEPENDENT PEROXIDE REDUCTASE"/>
    <property type="match status" value="1"/>
</dbReference>
<evidence type="ECO:0000256" key="13">
    <source>
        <dbReference type="ARBA" id="ARBA00052774"/>
    </source>
</evidence>
<protein>
    <recommendedName>
        <fullName evidence="18">Alkyl hydroperoxide reductase E</fullName>
        <ecNumber evidence="3">1.11.1.24</ecNumber>
        <ecNumber evidence="17">1.11.1.29</ecNumber>
    </recommendedName>
    <alternativeName>
        <fullName evidence="11">Bacterioferritin comigratory protein</fullName>
    </alternativeName>
    <alternativeName>
        <fullName evidence="19">Mycoredoxin-dependent peroxiredoxin</fullName>
    </alternativeName>
    <alternativeName>
        <fullName evidence="20">Peroxiredoxin AhpE</fullName>
    </alternativeName>
    <alternativeName>
        <fullName evidence="9">Thioredoxin peroxidase</fullName>
    </alternativeName>
</protein>
<feature type="domain" description="Thioredoxin" evidence="23">
    <location>
        <begin position="10"/>
        <end position="156"/>
    </location>
</feature>
<dbReference type="CDD" id="cd03018">
    <property type="entry name" value="PRX_AhpE_like"/>
    <property type="match status" value="1"/>
</dbReference>